<dbReference type="RefSeq" id="WP_030281147.1">
    <property type="nucleotide sequence ID" value="NZ_JBEZVI010000009.1"/>
</dbReference>
<feature type="region of interest" description="Disordered" evidence="3">
    <location>
        <begin position="1"/>
        <end position="24"/>
    </location>
</feature>
<name>A0ABV2YZL9_9ACTN</name>
<dbReference type="PROSITE" id="PS51318">
    <property type="entry name" value="TAT"/>
    <property type="match status" value="1"/>
</dbReference>
<dbReference type="InterPro" id="IPR044094">
    <property type="entry name" value="AtsA-like_MBL-fold"/>
</dbReference>
<evidence type="ECO:0000256" key="2">
    <source>
        <dbReference type="ARBA" id="ARBA00022801"/>
    </source>
</evidence>
<keyword evidence="1" id="KW-0540">Nuclease</keyword>
<dbReference type="InterPro" id="IPR006311">
    <property type="entry name" value="TAT_signal"/>
</dbReference>
<evidence type="ECO:0000259" key="4">
    <source>
        <dbReference type="Pfam" id="PF00753"/>
    </source>
</evidence>
<evidence type="ECO:0000313" key="6">
    <source>
        <dbReference type="Proteomes" id="UP001550853"/>
    </source>
</evidence>
<proteinExistence type="predicted"/>
<accession>A0ABV2YZL9</accession>
<feature type="domain" description="Metallo-beta-lactamase" evidence="4">
    <location>
        <begin position="88"/>
        <end position="134"/>
    </location>
</feature>
<evidence type="ECO:0000256" key="1">
    <source>
        <dbReference type="ARBA" id="ARBA00022759"/>
    </source>
</evidence>
<dbReference type="InterPro" id="IPR036866">
    <property type="entry name" value="RibonucZ/Hydroxyglut_hydro"/>
</dbReference>
<dbReference type="Proteomes" id="UP001550853">
    <property type="component" value="Unassembled WGS sequence"/>
</dbReference>
<dbReference type="PANTHER" id="PTHR46018">
    <property type="entry name" value="ZINC PHOSPHODIESTERASE ELAC PROTEIN 1"/>
    <property type="match status" value="1"/>
</dbReference>
<protein>
    <submittedName>
        <fullName evidence="5">MBL fold metallo-hydrolase</fullName>
    </submittedName>
</protein>
<gene>
    <name evidence="5" type="ORF">AB0E61_13945</name>
</gene>
<keyword evidence="1" id="KW-0255">Endonuclease</keyword>
<keyword evidence="2" id="KW-0378">Hydrolase</keyword>
<keyword evidence="6" id="KW-1185">Reference proteome</keyword>
<dbReference type="PANTHER" id="PTHR46018:SF2">
    <property type="entry name" value="ZINC PHOSPHODIESTERASE ELAC PROTEIN 1"/>
    <property type="match status" value="1"/>
</dbReference>
<dbReference type="SUPFAM" id="SSF56281">
    <property type="entry name" value="Metallo-hydrolase/oxidoreductase"/>
    <property type="match status" value="1"/>
</dbReference>
<dbReference type="EMBL" id="JBEZVI010000009">
    <property type="protein sequence ID" value="MEU3711188.1"/>
    <property type="molecule type" value="Genomic_DNA"/>
</dbReference>
<dbReference type="Gene3D" id="3.60.15.10">
    <property type="entry name" value="Ribonuclease Z/Hydroxyacylglutathione hydrolase-like"/>
    <property type="match status" value="1"/>
</dbReference>
<evidence type="ECO:0000313" key="5">
    <source>
        <dbReference type="EMBL" id="MEU3711188.1"/>
    </source>
</evidence>
<evidence type="ECO:0000256" key="3">
    <source>
        <dbReference type="SAM" id="MobiDB-lite"/>
    </source>
</evidence>
<dbReference type="CDD" id="cd07719">
    <property type="entry name" value="arylsulfatase_AtsA-like_MBL-fold"/>
    <property type="match status" value="1"/>
</dbReference>
<dbReference type="Pfam" id="PF00753">
    <property type="entry name" value="Lactamase_B"/>
    <property type="match status" value="1"/>
</dbReference>
<reference evidence="5 6" key="1">
    <citation type="submission" date="2024-06" db="EMBL/GenBank/DDBJ databases">
        <title>The Natural Products Discovery Center: Release of the First 8490 Sequenced Strains for Exploring Actinobacteria Biosynthetic Diversity.</title>
        <authorList>
            <person name="Kalkreuter E."/>
            <person name="Kautsar S.A."/>
            <person name="Yang D."/>
            <person name="Bader C.D."/>
            <person name="Teijaro C.N."/>
            <person name="Fluegel L."/>
            <person name="Davis C.M."/>
            <person name="Simpson J.R."/>
            <person name="Lauterbach L."/>
            <person name="Steele A.D."/>
            <person name="Gui C."/>
            <person name="Meng S."/>
            <person name="Li G."/>
            <person name="Viehrig K."/>
            <person name="Ye F."/>
            <person name="Su P."/>
            <person name="Kiefer A.F."/>
            <person name="Nichols A."/>
            <person name="Cepeda A.J."/>
            <person name="Yan W."/>
            <person name="Fan B."/>
            <person name="Jiang Y."/>
            <person name="Adhikari A."/>
            <person name="Zheng C.-J."/>
            <person name="Schuster L."/>
            <person name="Cowan T.M."/>
            <person name="Smanski M.J."/>
            <person name="Chevrette M.G."/>
            <person name="De Carvalho L.P.S."/>
            <person name="Shen B."/>
        </authorList>
    </citation>
    <scope>NUCLEOTIDE SEQUENCE [LARGE SCALE GENOMIC DNA]</scope>
    <source>
        <strain evidence="5 6">NPDC033039</strain>
    </source>
</reference>
<organism evidence="5 6">
    <name type="scientific">Streptomyces catenulae</name>
    <dbReference type="NCBI Taxonomy" id="66875"/>
    <lineage>
        <taxon>Bacteria</taxon>
        <taxon>Bacillati</taxon>
        <taxon>Actinomycetota</taxon>
        <taxon>Actinomycetes</taxon>
        <taxon>Kitasatosporales</taxon>
        <taxon>Streptomycetaceae</taxon>
        <taxon>Streptomyces</taxon>
    </lineage>
</organism>
<dbReference type="InterPro" id="IPR001279">
    <property type="entry name" value="Metallo-B-lactamas"/>
</dbReference>
<sequence>MCGSPQGPGTPPDRPAPGAARPGRRQLLAAGGAGLALGLAGEVRTPPAASAAPATPPAAPGNRPARLELVLLGTRAGPPPVPDRAGISTALIVDGHIYLVDCGRASVSQFARAGLTYDAVRAIFLTHLHIDHTADYYHYFVLGGCDDARGPLGSRGPVDVYGPGPAGGLPPVFGSGSAAVISPSDPTPGTRAMTEYCHRAHAYSSNLFRRDSGQPDVTTLMDVHEIQLPASCPADHTRTAPAMRPFTVMSDDRVHVTAVLVPHGPVFPSFAFRFDTAYGSVTFSGDTTYTDNLVDLAQETDLLIHEAVNVRGSSLPPALHDHLLQSHVEVQQVGRIAQRAGARKLVLSHLADFTRPRLDPHRWQSWARDGYRGPVVVGEDLQRIVLRR</sequence>
<comment type="caution">
    <text evidence="5">The sequence shown here is derived from an EMBL/GenBank/DDBJ whole genome shotgun (WGS) entry which is preliminary data.</text>
</comment>